<organism evidence="1 2">
    <name type="scientific">Calicophoron daubneyi</name>
    <name type="common">Rumen fluke</name>
    <name type="synonym">Paramphistomum daubneyi</name>
    <dbReference type="NCBI Taxonomy" id="300641"/>
    <lineage>
        <taxon>Eukaryota</taxon>
        <taxon>Metazoa</taxon>
        <taxon>Spiralia</taxon>
        <taxon>Lophotrochozoa</taxon>
        <taxon>Platyhelminthes</taxon>
        <taxon>Trematoda</taxon>
        <taxon>Digenea</taxon>
        <taxon>Plagiorchiida</taxon>
        <taxon>Pronocephalata</taxon>
        <taxon>Paramphistomoidea</taxon>
        <taxon>Paramphistomidae</taxon>
        <taxon>Calicophoron</taxon>
    </lineage>
</organism>
<accession>A0AAV2TXK0</accession>
<feature type="non-terminal residue" evidence="1">
    <location>
        <position position="1"/>
    </location>
</feature>
<reference evidence="1" key="1">
    <citation type="submission" date="2024-06" db="EMBL/GenBank/DDBJ databases">
        <authorList>
            <person name="Liu X."/>
            <person name="Lenzi L."/>
            <person name="Haldenby T S."/>
            <person name="Uol C."/>
        </authorList>
    </citation>
    <scope>NUCLEOTIDE SEQUENCE</scope>
</reference>
<proteinExistence type="predicted"/>
<name>A0AAV2TXK0_CALDB</name>
<evidence type="ECO:0000313" key="2">
    <source>
        <dbReference type="Proteomes" id="UP001497525"/>
    </source>
</evidence>
<gene>
    <name evidence="1" type="ORF">CDAUBV1_LOCUS17366</name>
</gene>
<dbReference type="EMBL" id="CAXLJL010000948">
    <property type="protein sequence ID" value="CAL5142087.1"/>
    <property type="molecule type" value="Genomic_DNA"/>
</dbReference>
<comment type="caution">
    <text evidence="1">The sequence shown here is derived from an EMBL/GenBank/DDBJ whole genome shotgun (WGS) entry which is preliminary data.</text>
</comment>
<protein>
    <submittedName>
        <fullName evidence="1">Uncharacterized protein</fullName>
    </submittedName>
</protein>
<sequence>YETATLAKNLQSSRYMVSILLYPTDQAKLDSYCVKLVDLKRQQQSSEDYVFHTVASFNTVAINRYFTGD</sequence>
<evidence type="ECO:0000313" key="1">
    <source>
        <dbReference type="EMBL" id="CAL5142087.1"/>
    </source>
</evidence>
<dbReference type="Proteomes" id="UP001497525">
    <property type="component" value="Unassembled WGS sequence"/>
</dbReference>
<dbReference type="AlphaFoldDB" id="A0AAV2TXK0"/>